<evidence type="ECO:0000313" key="1">
    <source>
        <dbReference type="EMBL" id="MDQ0392238.1"/>
    </source>
</evidence>
<dbReference type="RefSeq" id="WP_307425819.1">
    <property type="nucleotide sequence ID" value="NZ_JAUSVK010000001.1"/>
</dbReference>
<evidence type="ECO:0000313" key="2">
    <source>
        <dbReference type="Proteomes" id="UP001237448"/>
    </source>
</evidence>
<accession>A0ABU0FDN3</accession>
<name>A0ABU0FDN3_9HYPH</name>
<organism evidence="1 2">
    <name type="scientific">Labrys monachus</name>
    <dbReference type="NCBI Taxonomy" id="217067"/>
    <lineage>
        <taxon>Bacteria</taxon>
        <taxon>Pseudomonadati</taxon>
        <taxon>Pseudomonadota</taxon>
        <taxon>Alphaproteobacteria</taxon>
        <taxon>Hyphomicrobiales</taxon>
        <taxon>Xanthobacteraceae</taxon>
        <taxon>Labrys</taxon>
    </lineage>
</organism>
<sequence length="185" mass="20395">MDNTIVVGMAGSAEQPNAKFSPKVFIAWQVQPADATALPTINEYTQDGGYTLYLACLHFLTALIGDSPAGAVVHIVVPMAPIAEMFSLGRLEDAAKEGFRSKPDTHRDECRVLWELMQSKGIRVTAEVPEPGSEGAALLKRLRSAASRRRRGVREPTLEDLKLRENPWAKVDTDKLRRDAVDKEP</sequence>
<protein>
    <submittedName>
        <fullName evidence="1">Uncharacterized protein</fullName>
    </submittedName>
</protein>
<dbReference type="EMBL" id="JAUSVK010000001">
    <property type="protein sequence ID" value="MDQ0392238.1"/>
    <property type="molecule type" value="Genomic_DNA"/>
</dbReference>
<comment type="caution">
    <text evidence="1">The sequence shown here is derived from an EMBL/GenBank/DDBJ whole genome shotgun (WGS) entry which is preliminary data.</text>
</comment>
<keyword evidence="2" id="KW-1185">Reference proteome</keyword>
<gene>
    <name evidence="1" type="ORF">J3R73_002030</name>
</gene>
<reference evidence="1 2" key="1">
    <citation type="submission" date="2023-07" db="EMBL/GenBank/DDBJ databases">
        <title>Genomic Encyclopedia of Type Strains, Phase IV (KMG-IV): sequencing the most valuable type-strain genomes for metagenomic binning, comparative biology and taxonomic classification.</title>
        <authorList>
            <person name="Goeker M."/>
        </authorList>
    </citation>
    <scope>NUCLEOTIDE SEQUENCE [LARGE SCALE GENOMIC DNA]</scope>
    <source>
        <strain evidence="1 2">DSM 5896</strain>
    </source>
</reference>
<dbReference type="Proteomes" id="UP001237448">
    <property type="component" value="Unassembled WGS sequence"/>
</dbReference>
<proteinExistence type="predicted"/>